<dbReference type="RefSeq" id="WP_091213698.1">
    <property type="nucleotide sequence ID" value="NZ_FOCL01000006.1"/>
</dbReference>
<evidence type="ECO:0000313" key="5">
    <source>
        <dbReference type="Proteomes" id="UP000198942"/>
    </source>
</evidence>
<dbReference type="InterPro" id="IPR028098">
    <property type="entry name" value="Glyco_trans_4-like_N"/>
</dbReference>
<protein>
    <submittedName>
        <fullName evidence="4">Glycosyltransferase involved in cell wall bisynthesis</fullName>
    </submittedName>
</protein>
<dbReference type="GO" id="GO:0009103">
    <property type="term" value="P:lipopolysaccharide biosynthetic process"/>
    <property type="evidence" value="ECO:0007669"/>
    <property type="project" value="TreeGrafter"/>
</dbReference>
<dbReference type="Pfam" id="PF13439">
    <property type="entry name" value="Glyco_transf_4"/>
    <property type="match status" value="1"/>
</dbReference>
<dbReference type="GO" id="GO:0016757">
    <property type="term" value="F:glycosyltransferase activity"/>
    <property type="evidence" value="ECO:0007669"/>
    <property type="project" value="InterPro"/>
</dbReference>
<dbReference type="InterPro" id="IPR001296">
    <property type="entry name" value="Glyco_trans_1"/>
</dbReference>
<evidence type="ECO:0000259" key="3">
    <source>
        <dbReference type="Pfam" id="PF13439"/>
    </source>
</evidence>
<dbReference type="AlphaFoldDB" id="A0A1H8NDE1"/>
<dbReference type="Gene3D" id="3.40.50.2000">
    <property type="entry name" value="Glycogen Phosphorylase B"/>
    <property type="match status" value="2"/>
</dbReference>
<sequence>MKIGYDAKRAFYNNTGLGNYSRWLIKGIASLNPSNTLYLYTPKAKANPRLHFIDSYPNIQTVTPKSKWFTSWWRSKGIIKDLKRDSIELYHGLSHELPSGIEQTNIRSVVTIHDLIFMRYPKHFGAINYRIYLAKVKHACRIADRIIAISQKTKDDLVELLNTTPQKIEVIYQGCDPSFAVKQTAEQKSAVKEKYHLPSRYILSVGTIEERKNLLLTVKALKNVSDNIPLVVVGKATQYTEQVKAYLTANNLTHRVIFLKDVTFAELPAVYQLALVFVYPSRYEGFGIPVLEALNSGTPVIAATGSCLEEAGGPNSLYVNPDDDAGLAEKLNQVLSDDGMRQNMITKGYAHAANFTDDRLSLQLMQLYQNILNHA</sequence>
<dbReference type="OrthoDB" id="9801609at2"/>
<keyword evidence="1 4" id="KW-0808">Transferase</keyword>
<accession>A0A1H8NDE1</accession>
<dbReference type="PANTHER" id="PTHR46401">
    <property type="entry name" value="GLYCOSYLTRANSFERASE WBBK-RELATED"/>
    <property type="match status" value="1"/>
</dbReference>
<organism evidence="4 5">
    <name type="scientific">Mucilaginibacter gossypiicola</name>
    <dbReference type="NCBI Taxonomy" id="551995"/>
    <lineage>
        <taxon>Bacteria</taxon>
        <taxon>Pseudomonadati</taxon>
        <taxon>Bacteroidota</taxon>
        <taxon>Sphingobacteriia</taxon>
        <taxon>Sphingobacteriales</taxon>
        <taxon>Sphingobacteriaceae</taxon>
        <taxon>Mucilaginibacter</taxon>
    </lineage>
</organism>
<evidence type="ECO:0000256" key="1">
    <source>
        <dbReference type="ARBA" id="ARBA00022679"/>
    </source>
</evidence>
<reference evidence="5" key="1">
    <citation type="submission" date="2016-10" db="EMBL/GenBank/DDBJ databases">
        <authorList>
            <person name="Varghese N."/>
            <person name="Submissions S."/>
        </authorList>
    </citation>
    <scope>NUCLEOTIDE SEQUENCE [LARGE SCALE GENOMIC DNA]</scope>
    <source>
        <strain evidence="5">Gh-48</strain>
    </source>
</reference>
<dbReference type="CDD" id="cd03809">
    <property type="entry name" value="GT4_MtfB-like"/>
    <property type="match status" value="1"/>
</dbReference>
<evidence type="ECO:0000313" key="4">
    <source>
        <dbReference type="EMBL" id="SEO27433.1"/>
    </source>
</evidence>
<dbReference type="SUPFAM" id="SSF53756">
    <property type="entry name" value="UDP-Glycosyltransferase/glycogen phosphorylase"/>
    <property type="match status" value="1"/>
</dbReference>
<evidence type="ECO:0000259" key="2">
    <source>
        <dbReference type="Pfam" id="PF00534"/>
    </source>
</evidence>
<feature type="domain" description="Glycosyltransferase subfamily 4-like N-terminal" evidence="3">
    <location>
        <begin position="40"/>
        <end position="178"/>
    </location>
</feature>
<dbReference type="Pfam" id="PF00534">
    <property type="entry name" value="Glycos_transf_1"/>
    <property type="match status" value="1"/>
</dbReference>
<name>A0A1H8NDE1_9SPHI</name>
<dbReference type="PANTHER" id="PTHR46401:SF2">
    <property type="entry name" value="GLYCOSYLTRANSFERASE WBBK-RELATED"/>
    <property type="match status" value="1"/>
</dbReference>
<feature type="domain" description="Glycosyl transferase family 1" evidence="2">
    <location>
        <begin position="198"/>
        <end position="349"/>
    </location>
</feature>
<dbReference type="Proteomes" id="UP000198942">
    <property type="component" value="Unassembled WGS sequence"/>
</dbReference>
<keyword evidence="5" id="KW-1185">Reference proteome</keyword>
<dbReference type="EMBL" id="FOCL01000006">
    <property type="protein sequence ID" value="SEO27433.1"/>
    <property type="molecule type" value="Genomic_DNA"/>
</dbReference>
<proteinExistence type="predicted"/>
<dbReference type="STRING" id="551995.SAMN05192574_106369"/>
<gene>
    <name evidence="4" type="ORF">SAMN05192574_106369</name>
</gene>